<keyword evidence="5 8" id="KW-0808">Transferase</keyword>
<dbReference type="EC" id="2.1.1.197" evidence="3 8"/>
<feature type="domain" description="Methyltransferase type 11" evidence="9">
    <location>
        <begin position="54"/>
        <end position="144"/>
    </location>
</feature>
<evidence type="ECO:0000256" key="3">
    <source>
        <dbReference type="ARBA" id="ARBA00012327"/>
    </source>
</evidence>
<evidence type="ECO:0000256" key="4">
    <source>
        <dbReference type="ARBA" id="ARBA00022603"/>
    </source>
</evidence>
<comment type="pathway">
    <text evidence="2 8">Cofactor biosynthesis; biotin biosynthesis.</text>
</comment>
<dbReference type="RefSeq" id="WP_166226548.1">
    <property type="nucleotide sequence ID" value="NZ_CP049801.1"/>
</dbReference>
<dbReference type="NCBIfam" id="TIGR02072">
    <property type="entry name" value="BioC"/>
    <property type="match status" value="1"/>
</dbReference>
<evidence type="ECO:0000256" key="7">
    <source>
        <dbReference type="ARBA" id="ARBA00022756"/>
    </source>
</evidence>
<reference evidence="10 11" key="1">
    <citation type="submission" date="2020-03" db="EMBL/GenBank/DDBJ databases">
        <authorList>
            <person name="Zhu W."/>
        </authorList>
    </citation>
    <scope>NUCLEOTIDE SEQUENCE [LARGE SCALE GENOMIC DNA]</scope>
    <source>
        <strain evidence="10 11">323-1</strain>
    </source>
</reference>
<dbReference type="GO" id="GO:0008757">
    <property type="term" value="F:S-adenosylmethionine-dependent methyltransferase activity"/>
    <property type="evidence" value="ECO:0007669"/>
    <property type="project" value="InterPro"/>
</dbReference>
<comment type="function">
    <text evidence="8">Converts the free carboxyl group of a malonyl-thioester to its methyl ester by transfer of a methyl group from S-adenosyl-L-methionine (SAM). It allows to synthesize pimeloyl-ACP via the fatty acid synthetic pathway.</text>
</comment>
<dbReference type="InterPro" id="IPR013216">
    <property type="entry name" value="Methyltransf_11"/>
</dbReference>
<dbReference type="KEGG" id="asha:G8E00_12785"/>
<dbReference type="UniPathway" id="UPA00078"/>
<dbReference type="GO" id="GO:0032259">
    <property type="term" value="P:methylation"/>
    <property type="evidence" value="ECO:0007669"/>
    <property type="project" value="UniProtKB-KW"/>
</dbReference>
<comment type="catalytic activity">
    <reaction evidence="1 8">
        <text>malonyl-[ACP] + S-adenosyl-L-methionine = malonyl-[ACP] methyl ester + S-adenosyl-L-homocysteine</text>
        <dbReference type="Rhea" id="RHEA:17105"/>
        <dbReference type="Rhea" id="RHEA-COMP:9623"/>
        <dbReference type="Rhea" id="RHEA-COMP:9954"/>
        <dbReference type="ChEBI" id="CHEBI:57856"/>
        <dbReference type="ChEBI" id="CHEBI:59789"/>
        <dbReference type="ChEBI" id="CHEBI:78449"/>
        <dbReference type="ChEBI" id="CHEBI:78845"/>
        <dbReference type="EC" id="2.1.1.197"/>
    </reaction>
</comment>
<protein>
    <recommendedName>
        <fullName evidence="3 8">Malonyl-[acyl-carrier protein] O-methyltransferase</fullName>
        <shortName evidence="8">Malonyl-ACP O-methyltransferase</shortName>
        <ecNumber evidence="3 8">2.1.1.197</ecNumber>
    </recommendedName>
    <alternativeName>
        <fullName evidence="8">Biotin synthesis protein BioC</fullName>
    </alternativeName>
</protein>
<evidence type="ECO:0000259" key="9">
    <source>
        <dbReference type="Pfam" id="PF08241"/>
    </source>
</evidence>
<dbReference type="PANTHER" id="PTHR13090">
    <property type="entry name" value="ARGININE-HYDROXYLASE NDUFAF5, MITOCHONDRIAL"/>
    <property type="match status" value="1"/>
</dbReference>
<name>A0A6G8S003_9GAMM</name>
<dbReference type="AlphaFoldDB" id="A0A6G8S003"/>
<keyword evidence="7 8" id="KW-0093">Biotin biosynthesis</keyword>
<evidence type="ECO:0000256" key="5">
    <source>
        <dbReference type="ARBA" id="ARBA00022679"/>
    </source>
</evidence>
<evidence type="ECO:0000256" key="1">
    <source>
        <dbReference type="ARBA" id="ARBA00000852"/>
    </source>
</evidence>
<dbReference type="PANTHER" id="PTHR13090:SF1">
    <property type="entry name" value="ARGININE-HYDROXYLASE NDUFAF5, MITOCHONDRIAL"/>
    <property type="match status" value="1"/>
</dbReference>
<proteinExistence type="inferred from homology"/>
<dbReference type="EMBL" id="CP049801">
    <property type="protein sequence ID" value="QIO07532.1"/>
    <property type="molecule type" value="Genomic_DNA"/>
</dbReference>
<keyword evidence="6 8" id="KW-0949">S-adenosyl-L-methionine</keyword>
<evidence type="ECO:0000256" key="8">
    <source>
        <dbReference type="HAMAP-Rule" id="MF_00835"/>
    </source>
</evidence>
<sequence length="260" mass="30076">MDDIELIKPLIAQRFEKAHLNYNEHALIQKKVANELMQLIQQYLDREQVNRAFEIGCGSGNLSHLFIQKYPIQTLVLNDLYDNVKQHFSGVDGLEWQIGDVDYIEFPSSLDLVMSNAALQWVNDLDGVVSKAKYALNHQGLFCFSTFGKRNLKEIKTLTGRGLVYLQLEEIRAKLLKQGFEILHLSECTEQLHFIHPKQVLTHLQATGVTATSQDKFRWTKDTLEDFYTGYRRFITTDEHENIVYPLSYHPIYVVARRGA</sequence>
<dbReference type="Proteomes" id="UP000502297">
    <property type="component" value="Chromosome"/>
</dbReference>
<keyword evidence="4 8" id="KW-0489">Methyltransferase</keyword>
<dbReference type="InterPro" id="IPR050602">
    <property type="entry name" value="Malonyl-ACP_OMT"/>
</dbReference>
<keyword evidence="11" id="KW-1185">Reference proteome</keyword>
<dbReference type="Pfam" id="PF08241">
    <property type="entry name" value="Methyltransf_11"/>
    <property type="match status" value="1"/>
</dbReference>
<dbReference type="Gene3D" id="3.40.50.150">
    <property type="entry name" value="Vaccinia Virus protein VP39"/>
    <property type="match status" value="1"/>
</dbReference>
<accession>A0A6G8S003</accession>
<dbReference type="InterPro" id="IPR011814">
    <property type="entry name" value="BioC"/>
</dbReference>
<evidence type="ECO:0000313" key="10">
    <source>
        <dbReference type="EMBL" id="QIO07532.1"/>
    </source>
</evidence>
<dbReference type="HAMAP" id="MF_00835">
    <property type="entry name" value="BioC"/>
    <property type="match status" value="1"/>
</dbReference>
<comment type="similarity">
    <text evidence="8">Belongs to the methyltransferase superfamily.</text>
</comment>
<evidence type="ECO:0000256" key="2">
    <source>
        <dbReference type="ARBA" id="ARBA00004746"/>
    </source>
</evidence>
<dbReference type="GO" id="GO:0102130">
    <property type="term" value="F:malonyl-CoA methyltransferase activity"/>
    <property type="evidence" value="ECO:0007669"/>
    <property type="project" value="UniProtKB-EC"/>
</dbReference>
<dbReference type="CDD" id="cd02440">
    <property type="entry name" value="AdoMet_MTases"/>
    <property type="match status" value="1"/>
</dbReference>
<evidence type="ECO:0000256" key="6">
    <source>
        <dbReference type="ARBA" id="ARBA00022691"/>
    </source>
</evidence>
<organism evidence="10 11">
    <name type="scientific">Acinetobacter shaoyimingii</name>
    <dbReference type="NCBI Taxonomy" id="2715164"/>
    <lineage>
        <taxon>Bacteria</taxon>
        <taxon>Pseudomonadati</taxon>
        <taxon>Pseudomonadota</taxon>
        <taxon>Gammaproteobacteria</taxon>
        <taxon>Moraxellales</taxon>
        <taxon>Moraxellaceae</taxon>
        <taxon>Acinetobacter</taxon>
    </lineage>
</organism>
<dbReference type="SUPFAM" id="SSF53335">
    <property type="entry name" value="S-adenosyl-L-methionine-dependent methyltransferases"/>
    <property type="match status" value="1"/>
</dbReference>
<dbReference type="InterPro" id="IPR029063">
    <property type="entry name" value="SAM-dependent_MTases_sf"/>
</dbReference>
<dbReference type="GO" id="GO:0009102">
    <property type="term" value="P:biotin biosynthetic process"/>
    <property type="evidence" value="ECO:0007669"/>
    <property type="project" value="UniProtKB-UniRule"/>
</dbReference>
<gene>
    <name evidence="8 10" type="primary">bioC</name>
    <name evidence="10" type="ORF">G8E00_12785</name>
</gene>
<dbReference type="GO" id="GO:0010340">
    <property type="term" value="F:carboxyl-O-methyltransferase activity"/>
    <property type="evidence" value="ECO:0007669"/>
    <property type="project" value="UniProtKB-UniRule"/>
</dbReference>
<evidence type="ECO:0000313" key="11">
    <source>
        <dbReference type="Proteomes" id="UP000502297"/>
    </source>
</evidence>